<dbReference type="RefSeq" id="WP_345169354.1">
    <property type="nucleotide sequence ID" value="NZ_BAABJK010000009.1"/>
</dbReference>
<gene>
    <name evidence="3" type="ORF">GCM10023315_25360</name>
</gene>
<dbReference type="EMBL" id="BAABJK010000009">
    <property type="protein sequence ID" value="GAA4973817.1"/>
    <property type="molecule type" value="Genomic_DNA"/>
</dbReference>
<feature type="compositionally biased region" description="Basic residues" evidence="2">
    <location>
        <begin position="323"/>
        <end position="334"/>
    </location>
</feature>
<feature type="coiled-coil region" evidence="1">
    <location>
        <begin position="364"/>
        <end position="507"/>
    </location>
</feature>
<name>A0ABP9HM38_9FLAO</name>
<dbReference type="Pfam" id="PF11751">
    <property type="entry name" value="PorP_SprF"/>
    <property type="match status" value="1"/>
</dbReference>
<accession>A0ABP9HM38</accession>
<sequence length="804" mass="92144">MKLYVLHIIFLLCFTPWLYSQEDGVVAFDLPVRNSLKFNRYALNPTFSFVREQNKYLSFTNKRQWVQFDNAPQTYLFSYSGRFRENIGVGLGFFQQNYGVLTTFGGIANFAYNVSLNRDSNLTFGMNVGFYNSGINESDVITNFPDSSLNNIPSNSLLTVNPGINYGTTFFDFGLSINNLAAYNLTTSKIIEENPEQSIQGHIMYTGYLNSRGFLDESKFTTLFMSEFKREETVLSGIMMLTVPKGIWAQVGYNTLYGISGGIGLNITNQIALEYNYEKSIGDFSAFGNSHEITLAYRFNNKYRYNYNGDDDETALLISTKKSRPSAVKRKTSNKARDNRKKDTDAIVNEVVIENTEEGNKLELDQENKLKAEAEAKEKLLEEQKAEAKADKDAKLKLAEENRLKQEAEARAKLIEEQQAKVKAEEEAKLKLAEENRLRENAETQARLREEQEAKAKAEEEAKLKLTEENRLREKAEAQAKLIEEQQAKAKAEAEEAERIKQQELDAVMIIKQAKDREALEMESLTKLGENSRIKQEKLLISLNDKVAIKQQDLDDLKEENDLSEKGIYSEPKAFKSVSSQNAVIETLQLELDSLIDSQKQKISKLENLYSERIKNIKDETDPVNKFYLNKIKEFKAQQIETIKAKENLIISLESIKVATEVERKRRIKRAAYDNQEVRYQKDRSALKQIKESTEVTSEVLKEEDFDFGEEQSNIQIVSNVQNTESGYYLVIAVHTDVEKRDEFLRKAVKSGRSDIDFFFDVNTSKYYIYYNKFDDIDSAKNAIDSKSNAAYNSKMSMVKIVNE</sequence>
<dbReference type="Proteomes" id="UP001501692">
    <property type="component" value="Unassembled WGS sequence"/>
</dbReference>
<evidence type="ECO:0000313" key="3">
    <source>
        <dbReference type="EMBL" id="GAA4973817.1"/>
    </source>
</evidence>
<keyword evidence="4" id="KW-1185">Reference proteome</keyword>
<dbReference type="InterPro" id="IPR019861">
    <property type="entry name" value="PorP/SprF_Bacteroidetes"/>
</dbReference>
<keyword evidence="1" id="KW-0175">Coiled coil</keyword>
<feature type="region of interest" description="Disordered" evidence="2">
    <location>
        <begin position="323"/>
        <end position="342"/>
    </location>
</feature>
<evidence type="ECO:0000256" key="2">
    <source>
        <dbReference type="SAM" id="MobiDB-lite"/>
    </source>
</evidence>
<dbReference type="NCBIfam" id="TIGR03519">
    <property type="entry name" value="T9SS_PorP_fam"/>
    <property type="match status" value="1"/>
</dbReference>
<evidence type="ECO:0000256" key="1">
    <source>
        <dbReference type="SAM" id="Coils"/>
    </source>
</evidence>
<protein>
    <recommendedName>
        <fullName evidence="5">Type IX secretion system membrane protein PorP/SprF</fullName>
    </recommendedName>
</protein>
<evidence type="ECO:0000313" key="4">
    <source>
        <dbReference type="Proteomes" id="UP001501692"/>
    </source>
</evidence>
<comment type="caution">
    <text evidence="3">The sequence shown here is derived from an EMBL/GenBank/DDBJ whole genome shotgun (WGS) entry which is preliminary data.</text>
</comment>
<proteinExistence type="predicted"/>
<organism evidence="3 4">
    <name type="scientific">Algibacter aquimarinus</name>
    <dbReference type="NCBI Taxonomy" id="1136748"/>
    <lineage>
        <taxon>Bacteria</taxon>
        <taxon>Pseudomonadati</taxon>
        <taxon>Bacteroidota</taxon>
        <taxon>Flavobacteriia</taxon>
        <taxon>Flavobacteriales</taxon>
        <taxon>Flavobacteriaceae</taxon>
        <taxon>Algibacter</taxon>
    </lineage>
</organism>
<reference evidence="4" key="1">
    <citation type="journal article" date="2019" name="Int. J. Syst. Evol. Microbiol.">
        <title>The Global Catalogue of Microorganisms (GCM) 10K type strain sequencing project: providing services to taxonomists for standard genome sequencing and annotation.</title>
        <authorList>
            <consortium name="The Broad Institute Genomics Platform"/>
            <consortium name="The Broad Institute Genome Sequencing Center for Infectious Disease"/>
            <person name="Wu L."/>
            <person name="Ma J."/>
        </authorList>
    </citation>
    <scope>NUCLEOTIDE SEQUENCE [LARGE SCALE GENOMIC DNA]</scope>
    <source>
        <strain evidence="4">JCM 18287</strain>
    </source>
</reference>
<evidence type="ECO:0008006" key="5">
    <source>
        <dbReference type="Google" id="ProtNLM"/>
    </source>
</evidence>